<dbReference type="InterPro" id="IPR031107">
    <property type="entry name" value="Small_HSP"/>
</dbReference>
<dbReference type="InterPro" id="IPR008978">
    <property type="entry name" value="HSP20-like_chaperone"/>
</dbReference>
<evidence type="ECO:0000256" key="3">
    <source>
        <dbReference type="RuleBase" id="RU003616"/>
    </source>
</evidence>
<evidence type="ECO:0000256" key="2">
    <source>
        <dbReference type="PROSITE-ProRule" id="PRU00285"/>
    </source>
</evidence>
<dbReference type="PROSITE" id="PS01031">
    <property type="entry name" value="SHSP"/>
    <property type="match status" value="1"/>
</dbReference>
<dbReference type="FunFam" id="2.60.40.790:FF:000143">
    <property type="match status" value="1"/>
</dbReference>
<feature type="domain" description="SHSP" evidence="4">
    <location>
        <begin position="32"/>
        <end position="142"/>
    </location>
</feature>
<dbReference type="Pfam" id="PF00011">
    <property type="entry name" value="HSP20"/>
    <property type="match status" value="1"/>
</dbReference>
<sequence>MFPIRKTGHPVDFSTPYMECMPWFSKYPKYEIVDSHWCPSVDIYETPSDIVICMDLPGIAINQVKVELGPNQIVINGLSERSCNAEGAEYYVNERRFGKFYRMIPLPSGIDSDDIHAQHNHGLLELKISKKHVYGLFHSIHL</sequence>
<gene>
    <name evidence="5" type="ORF">BDEG_23343</name>
</gene>
<dbReference type="InterPro" id="IPR002068">
    <property type="entry name" value="A-crystallin/Hsp20_dom"/>
</dbReference>
<accession>A0A177WIK4</accession>
<reference evidence="5 6" key="1">
    <citation type="submission" date="2006-10" db="EMBL/GenBank/DDBJ databases">
        <title>The Genome Sequence of Batrachochytrium dendrobatidis JEL423.</title>
        <authorList>
            <consortium name="The Broad Institute Genome Sequencing Platform"/>
            <person name="Birren B."/>
            <person name="Lander E."/>
            <person name="Galagan J."/>
            <person name="Cuomo C."/>
            <person name="Devon K."/>
            <person name="Jaffe D."/>
            <person name="Butler J."/>
            <person name="Alvarez P."/>
            <person name="Gnerre S."/>
            <person name="Grabherr M."/>
            <person name="Kleber M."/>
            <person name="Mauceli E."/>
            <person name="Brockman W."/>
            <person name="Young S."/>
            <person name="LaButti K."/>
            <person name="Sykes S."/>
            <person name="DeCaprio D."/>
            <person name="Crawford M."/>
            <person name="Koehrsen M."/>
            <person name="Engels R."/>
            <person name="Montgomery P."/>
            <person name="Pearson M."/>
            <person name="Howarth C."/>
            <person name="Larson L."/>
            <person name="White J."/>
            <person name="O'Leary S."/>
            <person name="Kodira C."/>
            <person name="Zeng Q."/>
            <person name="Yandava C."/>
            <person name="Alvarado L."/>
            <person name="Longcore J."/>
            <person name="James T."/>
        </authorList>
    </citation>
    <scope>NUCLEOTIDE SEQUENCE [LARGE SCALE GENOMIC DNA]</scope>
    <source>
        <strain evidence="5 6">JEL423</strain>
    </source>
</reference>
<reference evidence="5 6" key="2">
    <citation type="submission" date="2016-05" db="EMBL/GenBank/DDBJ databases">
        <title>Lineage-specific infection strategies underlie the spectrum of fungal disease in amphibians.</title>
        <authorList>
            <person name="Cuomo C.A."/>
            <person name="Farrer R.A."/>
            <person name="James T."/>
            <person name="Longcore J."/>
            <person name="Birren B."/>
        </authorList>
    </citation>
    <scope>NUCLEOTIDE SEQUENCE [LARGE SCALE GENOMIC DNA]</scope>
    <source>
        <strain evidence="5 6">JEL423</strain>
    </source>
</reference>
<dbReference type="OrthoDB" id="1431247at2759"/>
<dbReference type="EMBL" id="DS022303">
    <property type="protein sequence ID" value="OAJ39504.1"/>
    <property type="molecule type" value="Genomic_DNA"/>
</dbReference>
<dbReference type="AlphaFoldDB" id="A0A177WIK4"/>
<dbReference type="VEuPathDB" id="FungiDB:BDEG_23343"/>
<dbReference type="STRING" id="403673.A0A177WIK4"/>
<keyword evidence="1" id="KW-0346">Stress response</keyword>
<dbReference type="Proteomes" id="UP000077115">
    <property type="component" value="Unassembled WGS sequence"/>
</dbReference>
<dbReference type="PANTHER" id="PTHR11527">
    <property type="entry name" value="HEAT-SHOCK PROTEIN 20 FAMILY MEMBER"/>
    <property type="match status" value="1"/>
</dbReference>
<dbReference type="CDD" id="cd06464">
    <property type="entry name" value="ACD_sHsps-like"/>
    <property type="match status" value="1"/>
</dbReference>
<evidence type="ECO:0000256" key="1">
    <source>
        <dbReference type="ARBA" id="ARBA00023016"/>
    </source>
</evidence>
<evidence type="ECO:0000313" key="5">
    <source>
        <dbReference type="EMBL" id="OAJ39504.1"/>
    </source>
</evidence>
<dbReference type="SUPFAM" id="SSF49764">
    <property type="entry name" value="HSP20-like chaperones"/>
    <property type="match status" value="1"/>
</dbReference>
<protein>
    <recommendedName>
        <fullName evidence="4">SHSP domain-containing protein</fullName>
    </recommendedName>
</protein>
<proteinExistence type="inferred from homology"/>
<comment type="similarity">
    <text evidence="2 3">Belongs to the small heat shock protein (HSP20) family.</text>
</comment>
<evidence type="ECO:0000313" key="6">
    <source>
        <dbReference type="Proteomes" id="UP000077115"/>
    </source>
</evidence>
<evidence type="ECO:0000259" key="4">
    <source>
        <dbReference type="PROSITE" id="PS01031"/>
    </source>
</evidence>
<name>A0A177WIK4_BATDL</name>
<dbReference type="eggNOG" id="KOG0710">
    <property type="taxonomic scope" value="Eukaryota"/>
</dbReference>
<organism evidence="5 6">
    <name type="scientific">Batrachochytrium dendrobatidis (strain JEL423)</name>
    <dbReference type="NCBI Taxonomy" id="403673"/>
    <lineage>
        <taxon>Eukaryota</taxon>
        <taxon>Fungi</taxon>
        <taxon>Fungi incertae sedis</taxon>
        <taxon>Chytridiomycota</taxon>
        <taxon>Chytridiomycota incertae sedis</taxon>
        <taxon>Chytridiomycetes</taxon>
        <taxon>Rhizophydiales</taxon>
        <taxon>Rhizophydiales incertae sedis</taxon>
        <taxon>Batrachochytrium</taxon>
    </lineage>
</organism>
<dbReference type="Gene3D" id="2.60.40.790">
    <property type="match status" value="1"/>
</dbReference>